<reference evidence="1 2" key="1">
    <citation type="journal article" date="1998" name="Science">
        <title>Genome sequence of the nematode C. elegans: a platform for investigating biology.</title>
        <authorList>
            <consortium name="The C. elegans sequencing consortium"/>
            <person name="Sulson J.E."/>
            <person name="Waterston R."/>
        </authorList>
    </citation>
    <scope>NUCLEOTIDE SEQUENCE [LARGE SCALE GENOMIC DNA]</scope>
    <source>
        <strain evidence="1 2">Bristol N2</strain>
    </source>
</reference>
<organism evidence="1 2">
    <name type="scientific">Caenorhabditis elegans</name>
    <dbReference type="NCBI Taxonomy" id="6239"/>
    <lineage>
        <taxon>Eukaryota</taxon>
        <taxon>Metazoa</taxon>
        <taxon>Ecdysozoa</taxon>
        <taxon>Nematoda</taxon>
        <taxon>Chromadorea</taxon>
        <taxon>Rhabditida</taxon>
        <taxon>Rhabditina</taxon>
        <taxon>Rhabditomorpha</taxon>
        <taxon>Rhabditoidea</taxon>
        <taxon>Rhabditidae</taxon>
        <taxon>Peloderinae</taxon>
        <taxon>Caenorhabditis</taxon>
    </lineage>
</organism>
<evidence type="ECO:0000313" key="3">
    <source>
        <dbReference type="WormBase" id="F10D7.4b"/>
    </source>
</evidence>
<evidence type="ECO:0000313" key="2">
    <source>
        <dbReference type="Proteomes" id="UP000001940"/>
    </source>
</evidence>
<dbReference type="Bgee" id="WBGene00017341">
    <property type="expression patterns" value="Expressed in larva and 2 other cell types or tissues"/>
</dbReference>
<gene>
    <name evidence="1" type="ORF">CELE_F10D7.4</name>
    <name evidence="1 3" type="ORF">F10D7.4</name>
</gene>
<dbReference type="WormBase" id="F10D7.4b">
    <property type="protein sequence ID" value="CE52010"/>
    <property type="gene ID" value="WBGene00017341"/>
</dbReference>
<keyword evidence="2" id="KW-1185">Reference proteome</keyword>
<accession>A0A1X7RBN6</accession>
<protein>
    <submittedName>
        <fullName evidence="1">Galectin</fullName>
    </submittedName>
</protein>
<evidence type="ECO:0000313" key="1">
    <source>
        <dbReference type="EMBL" id="SMQ44706.1"/>
    </source>
</evidence>
<name>A0A1X7RBN6_CAEEL</name>
<dbReference type="FunCoup" id="A0A1X7RBN6">
    <property type="interactions" value="252"/>
</dbReference>
<dbReference type="InParanoid" id="A0A1X7RBN6"/>
<dbReference type="AGR" id="WB:WBGene00017341"/>
<dbReference type="OrthoDB" id="5855144at2759"/>
<proteinExistence type="predicted"/>
<dbReference type="STRING" id="6239.F10D7.4b.1"/>
<dbReference type="AlphaFoldDB" id="A0A1X7RBN6"/>
<dbReference type="EMBL" id="BX284606">
    <property type="protein sequence ID" value="SMQ44706.1"/>
    <property type="molecule type" value="Genomic_DNA"/>
</dbReference>
<sequence>MKTKEEENRIMFECLAPKSVSVLNFEGTDFVRRNPDSMFCHIRFTRPMVEGDNLELKVVFHDTPMFDGQCLLSITPPELQDYRAKVIVDENPYIIDPTTAWISYMKDDDCRKVMRFGMMFTKGALNLRLPGDTEFFTFYHVPRDCNNICVDLFFCNCIKAVALRDPDFSMEIHSSAPKIYRNQSLVIIP</sequence>
<dbReference type="Proteomes" id="UP000001940">
    <property type="component" value="Chromosome X"/>
</dbReference>